<feature type="transmembrane region" description="Helical" evidence="1">
    <location>
        <begin position="118"/>
        <end position="140"/>
    </location>
</feature>
<feature type="transmembrane region" description="Helical" evidence="1">
    <location>
        <begin position="83"/>
        <end position="98"/>
    </location>
</feature>
<evidence type="ECO:0000313" key="3">
    <source>
        <dbReference type="Proteomes" id="UP001606300"/>
    </source>
</evidence>
<organism evidence="2 3">
    <name type="scientific">Pelomonas dachongensis</name>
    <dbReference type="NCBI Taxonomy" id="3299029"/>
    <lineage>
        <taxon>Bacteria</taxon>
        <taxon>Pseudomonadati</taxon>
        <taxon>Pseudomonadota</taxon>
        <taxon>Betaproteobacteria</taxon>
        <taxon>Burkholderiales</taxon>
        <taxon>Sphaerotilaceae</taxon>
        <taxon>Roseateles</taxon>
    </lineage>
</organism>
<keyword evidence="3" id="KW-1185">Reference proteome</keyword>
<dbReference type="InterPro" id="IPR018687">
    <property type="entry name" value="DUF2177_membr"/>
</dbReference>
<reference evidence="2 3" key="1">
    <citation type="submission" date="2024-09" db="EMBL/GenBank/DDBJ databases">
        <title>Novel species of the genus Pelomonas and Roseateles isolated from streams.</title>
        <authorList>
            <person name="Lu H."/>
        </authorList>
    </citation>
    <scope>NUCLEOTIDE SEQUENCE [LARGE SCALE GENOMIC DNA]</scope>
    <source>
        <strain evidence="2 3">DC23W</strain>
    </source>
</reference>
<keyword evidence="1" id="KW-1133">Transmembrane helix</keyword>
<dbReference type="Proteomes" id="UP001606300">
    <property type="component" value="Unassembled WGS sequence"/>
</dbReference>
<accession>A0ABW7EK80</accession>
<name>A0ABW7EK80_9BURK</name>
<keyword evidence="1" id="KW-0472">Membrane</keyword>
<comment type="caution">
    <text evidence="2">The sequence shown here is derived from an EMBL/GenBank/DDBJ whole genome shotgun (WGS) entry which is preliminary data.</text>
</comment>
<feature type="transmembrane region" description="Helical" evidence="1">
    <location>
        <begin position="12"/>
        <end position="32"/>
    </location>
</feature>
<dbReference type="RefSeq" id="WP_394469647.1">
    <property type="nucleotide sequence ID" value="NZ_JBIGHY010000002.1"/>
</dbReference>
<evidence type="ECO:0000256" key="1">
    <source>
        <dbReference type="SAM" id="Phobius"/>
    </source>
</evidence>
<dbReference type="EMBL" id="JBIGHY010000002">
    <property type="protein sequence ID" value="MFG6413567.1"/>
    <property type="molecule type" value="Genomic_DNA"/>
</dbReference>
<keyword evidence="1" id="KW-0812">Transmembrane</keyword>
<feature type="transmembrane region" description="Helical" evidence="1">
    <location>
        <begin position="52"/>
        <end position="71"/>
    </location>
</feature>
<protein>
    <submittedName>
        <fullName evidence="2">DUF2177 family protein</fullName>
    </submittedName>
</protein>
<evidence type="ECO:0000313" key="2">
    <source>
        <dbReference type="EMBL" id="MFG6413567.1"/>
    </source>
</evidence>
<dbReference type="Pfam" id="PF09945">
    <property type="entry name" value="DUF2177"/>
    <property type="match status" value="1"/>
</dbReference>
<sequence>MTSLPSPRWQWPLAYAVTLLVFLAMDAVWLSTATAALYRPAIGHLLAPTVDWAAAVLFYVFYFAGLVYFAIAPALASGRARQALVRGVLLGLLCYGTYDFTNQATMQGWPWLVTAVDLVWGGTVTGVSCWVAAVVTLRFLRRSAGGLR</sequence>
<gene>
    <name evidence="2" type="ORF">ACG02S_06605</name>
</gene>
<proteinExistence type="predicted"/>